<dbReference type="RefSeq" id="WP_378062641.1">
    <property type="nucleotide sequence ID" value="NZ_JBHSIS010000038.1"/>
</dbReference>
<accession>A0ABV9SDR5</accession>
<dbReference type="PANTHER" id="PTHR43581">
    <property type="entry name" value="ATP/GTP PHOSPHATASE"/>
    <property type="match status" value="1"/>
</dbReference>
<dbReference type="Gene3D" id="3.40.50.300">
    <property type="entry name" value="P-loop containing nucleotide triphosphate hydrolases"/>
    <property type="match status" value="1"/>
</dbReference>
<evidence type="ECO:0000259" key="3">
    <source>
        <dbReference type="Pfam" id="PF20469"/>
    </source>
</evidence>
<evidence type="ECO:0000259" key="2">
    <source>
        <dbReference type="Pfam" id="PF13175"/>
    </source>
</evidence>
<comment type="caution">
    <text evidence="4">The sequence shown here is derived from an EMBL/GenBank/DDBJ whole genome shotgun (WGS) entry which is preliminary data.</text>
</comment>
<keyword evidence="4" id="KW-0378">Hydrolase</keyword>
<dbReference type="SUPFAM" id="SSF52540">
    <property type="entry name" value="P-loop containing nucleoside triphosphate hydrolases"/>
    <property type="match status" value="1"/>
</dbReference>
<dbReference type="GO" id="GO:0004519">
    <property type="term" value="F:endonuclease activity"/>
    <property type="evidence" value="ECO:0007669"/>
    <property type="project" value="UniProtKB-KW"/>
</dbReference>
<keyword evidence="4" id="KW-0255">Endonuclease</keyword>
<keyword evidence="5" id="KW-1185">Reference proteome</keyword>
<protein>
    <submittedName>
        <fullName evidence="4">ATP-dependent endonuclease</fullName>
    </submittedName>
</protein>
<dbReference type="CDD" id="cd01026">
    <property type="entry name" value="TOPRIM_OLD"/>
    <property type="match status" value="1"/>
</dbReference>
<keyword evidence="4" id="KW-0540">Nuclease</keyword>
<dbReference type="InterPro" id="IPR041685">
    <property type="entry name" value="AAA_GajA/Old/RecF-like"/>
</dbReference>
<organism evidence="4 5">
    <name type="scientific">Actinophytocola glycyrrhizae</name>
    <dbReference type="NCBI Taxonomy" id="2044873"/>
    <lineage>
        <taxon>Bacteria</taxon>
        <taxon>Bacillati</taxon>
        <taxon>Actinomycetota</taxon>
        <taxon>Actinomycetes</taxon>
        <taxon>Pseudonocardiales</taxon>
        <taxon>Pseudonocardiaceae</taxon>
    </lineage>
</organism>
<dbReference type="PANTHER" id="PTHR43581:SF4">
    <property type="entry name" value="ATP_GTP PHOSPHATASE"/>
    <property type="match status" value="1"/>
</dbReference>
<reference evidence="5" key="1">
    <citation type="journal article" date="2019" name="Int. J. Syst. Evol. Microbiol.">
        <title>The Global Catalogue of Microorganisms (GCM) 10K type strain sequencing project: providing services to taxonomists for standard genome sequencing and annotation.</title>
        <authorList>
            <consortium name="The Broad Institute Genomics Platform"/>
            <consortium name="The Broad Institute Genome Sequencing Center for Infectious Disease"/>
            <person name="Wu L."/>
            <person name="Ma J."/>
        </authorList>
    </citation>
    <scope>NUCLEOTIDE SEQUENCE [LARGE SCALE GENOMIC DNA]</scope>
    <source>
        <strain evidence="5">ZS-22-S1</strain>
    </source>
</reference>
<feature type="domain" description="Endonuclease GajA/Old nuclease/RecF-like AAA" evidence="2">
    <location>
        <begin position="64"/>
        <end position="136"/>
    </location>
</feature>
<feature type="region of interest" description="Disordered" evidence="1">
    <location>
        <begin position="455"/>
        <end position="474"/>
    </location>
</feature>
<dbReference type="Proteomes" id="UP001595859">
    <property type="component" value="Unassembled WGS sequence"/>
</dbReference>
<dbReference type="InterPro" id="IPR027417">
    <property type="entry name" value="P-loop_NTPase"/>
</dbReference>
<name>A0ABV9SDR5_9PSEU</name>
<evidence type="ECO:0000256" key="1">
    <source>
        <dbReference type="SAM" id="MobiDB-lite"/>
    </source>
</evidence>
<gene>
    <name evidence="4" type="ORF">ACFPCV_38985</name>
</gene>
<feature type="domain" description="OLD protein-like TOPRIM" evidence="3">
    <location>
        <begin position="184"/>
        <end position="250"/>
    </location>
</feature>
<dbReference type="Pfam" id="PF13175">
    <property type="entry name" value="AAA_15"/>
    <property type="match status" value="1"/>
</dbReference>
<evidence type="ECO:0000313" key="5">
    <source>
        <dbReference type="Proteomes" id="UP001595859"/>
    </source>
</evidence>
<sequence>MQEARDKLGQDPNVRTVRRMLRQRVATMAGPQLDLDLSLAFAGRKEDLLRSIRLFVDAASTRGVDRTSTGTANVIYLALLLERLGLRREAHDGEDTLLAVEEPEAHLHPTLQRHVFAHLLGQPDRLVLTTHSPHIAAVSPLSSVVLVSEAGGSSEARVVPPGLLSEREIADLERYLNVTRAEILFARRVVLVEGAAESYLLPALATAVGFDLDGYGIVVASVDGTDFVPYARLLGPTALNRPFVVLTDGDVAEGGTASRAEPGMWRAASLLRIKSSPRHKAFKEQLQTVASTEWADGDPRPGRDELVQDAADERIYVGLHTLEVDITPLFAQEMTTSFNELAPGPRGQQAFAAAVTNAATSPPTEEVRTALLSRIERIGKGRYAQRLAARVAMADLRERITGMLSIEDDASIDREDLLNIEGCGPLLVLLHDLRQAVEGLPLLPTAEQYEQWAAAKDDDDITEGATGNDATQAS</sequence>
<dbReference type="InterPro" id="IPR051396">
    <property type="entry name" value="Bact_Antivir_Def_Nuclease"/>
</dbReference>
<dbReference type="EMBL" id="JBHSIS010000038">
    <property type="protein sequence ID" value="MFC4859512.1"/>
    <property type="molecule type" value="Genomic_DNA"/>
</dbReference>
<dbReference type="InterPro" id="IPR034139">
    <property type="entry name" value="TOPRIM_OLD"/>
</dbReference>
<proteinExistence type="predicted"/>
<evidence type="ECO:0000313" key="4">
    <source>
        <dbReference type="EMBL" id="MFC4859512.1"/>
    </source>
</evidence>
<dbReference type="Pfam" id="PF20469">
    <property type="entry name" value="OLD-like_TOPRIM"/>
    <property type="match status" value="1"/>
</dbReference>